<protein>
    <submittedName>
        <fullName evidence="2">Uncharacterized protein</fullName>
    </submittedName>
</protein>
<comment type="caution">
    <text evidence="2">The sequence shown here is derived from an EMBL/GenBank/DDBJ whole genome shotgun (WGS) entry which is preliminary data.</text>
</comment>
<evidence type="ECO:0000313" key="2">
    <source>
        <dbReference type="EMBL" id="KAK0704067.1"/>
    </source>
</evidence>
<gene>
    <name evidence="2" type="ORF">B0T26DRAFT_522781</name>
</gene>
<feature type="transmembrane region" description="Helical" evidence="1">
    <location>
        <begin position="103"/>
        <end position="123"/>
    </location>
</feature>
<reference evidence="2" key="1">
    <citation type="submission" date="2023-06" db="EMBL/GenBank/DDBJ databases">
        <title>Genome-scale phylogeny and comparative genomics of the fungal order Sordariales.</title>
        <authorList>
            <consortium name="Lawrence Berkeley National Laboratory"/>
            <person name="Hensen N."/>
            <person name="Bonometti L."/>
            <person name="Westerberg I."/>
            <person name="Brannstrom I.O."/>
            <person name="Guillou S."/>
            <person name="Cros-Aarteil S."/>
            <person name="Calhoun S."/>
            <person name="Haridas S."/>
            <person name="Kuo A."/>
            <person name="Mondo S."/>
            <person name="Pangilinan J."/>
            <person name="Riley R."/>
            <person name="LaButti K."/>
            <person name="Andreopoulos B."/>
            <person name="Lipzen A."/>
            <person name="Chen C."/>
            <person name="Yanf M."/>
            <person name="Daum C."/>
            <person name="Ng V."/>
            <person name="Clum A."/>
            <person name="Steindorff A."/>
            <person name="Ohm R."/>
            <person name="Martin F."/>
            <person name="Silar P."/>
            <person name="Natvig D."/>
            <person name="Lalanne C."/>
            <person name="Gautier V."/>
            <person name="Ament-velasquez S.L."/>
            <person name="Kruys A."/>
            <person name="Hutchinson M.I."/>
            <person name="Powell A.J."/>
            <person name="Barry K."/>
            <person name="Miller A.N."/>
            <person name="Grigoriev I.V."/>
            <person name="Debuchy R."/>
            <person name="Gladieux P."/>
            <person name="Thoren M.H."/>
            <person name="Johannesson H."/>
        </authorList>
    </citation>
    <scope>NUCLEOTIDE SEQUENCE</scope>
    <source>
        <strain evidence="2">SMH2392-1A</strain>
    </source>
</reference>
<accession>A0AA39ZV04</accession>
<keyword evidence="1" id="KW-1133">Transmembrane helix</keyword>
<organism evidence="2 3">
    <name type="scientific">Lasiosphaeria miniovina</name>
    <dbReference type="NCBI Taxonomy" id="1954250"/>
    <lineage>
        <taxon>Eukaryota</taxon>
        <taxon>Fungi</taxon>
        <taxon>Dikarya</taxon>
        <taxon>Ascomycota</taxon>
        <taxon>Pezizomycotina</taxon>
        <taxon>Sordariomycetes</taxon>
        <taxon>Sordariomycetidae</taxon>
        <taxon>Sordariales</taxon>
        <taxon>Lasiosphaeriaceae</taxon>
        <taxon>Lasiosphaeria</taxon>
    </lineage>
</organism>
<evidence type="ECO:0000313" key="3">
    <source>
        <dbReference type="Proteomes" id="UP001172101"/>
    </source>
</evidence>
<name>A0AA39ZV04_9PEZI</name>
<keyword evidence="3" id="KW-1185">Reference proteome</keyword>
<dbReference type="GeneID" id="85318755"/>
<dbReference type="RefSeq" id="XP_060290926.1">
    <property type="nucleotide sequence ID" value="XM_060435485.1"/>
</dbReference>
<sequence length="221" mass="24396">MGPWLSRAGATSGRVVGVWQPASQGTHALVRRRWPPTHCGTLVAVVGLTARGDCAGGLTAPNCSTATGFGAVLGKQLEGDALVTAGRSVWEIGKRGRRKRRRAFLFLFLFIFLFLSYFLPFLFPSFLFSRACKPVRPSQSPNQGRGLHVRKLGALYPYILGTTYIAVGMLQYRLYGGNGAAKMPRKNRSGWLILAMGKRPPFLRHFSQPFQLFSVLRCCMT</sequence>
<keyword evidence="1" id="KW-0812">Transmembrane</keyword>
<evidence type="ECO:0000256" key="1">
    <source>
        <dbReference type="SAM" id="Phobius"/>
    </source>
</evidence>
<keyword evidence="1" id="KW-0472">Membrane</keyword>
<proteinExistence type="predicted"/>
<dbReference type="EMBL" id="JAUIRO010000008">
    <property type="protein sequence ID" value="KAK0704067.1"/>
    <property type="molecule type" value="Genomic_DNA"/>
</dbReference>
<dbReference type="AlphaFoldDB" id="A0AA39ZV04"/>
<feature type="transmembrane region" description="Helical" evidence="1">
    <location>
        <begin position="155"/>
        <end position="175"/>
    </location>
</feature>
<dbReference type="Proteomes" id="UP001172101">
    <property type="component" value="Unassembled WGS sequence"/>
</dbReference>